<protein>
    <submittedName>
        <fullName evidence="1">Uncharacterized protein</fullName>
    </submittedName>
</protein>
<name>A0ABU3A4S6_9GAMM</name>
<comment type="caution">
    <text evidence="1">The sequence shown here is derived from an EMBL/GenBank/DDBJ whole genome shotgun (WGS) entry which is preliminary data.</text>
</comment>
<evidence type="ECO:0000313" key="1">
    <source>
        <dbReference type="EMBL" id="MDT0605187.1"/>
    </source>
</evidence>
<evidence type="ECO:0000313" key="2">
    <source>
        <dbReference type="Proteomes" id="UP001266357"/>
    </source>
</evidence>
<dbReference type="Proteomes" id="UP001266357">
    <property type="component" value="Unassembled WGS sequence"/>
</dbReference>
<keyword evidence="2" id="KW-1185">Reference proteome</keyword>
<sequence length="160" mass="18259">MMNSNIVNHLTLKPVGHYPGLGAIFDVYIDGVCFLSTIAKFEQRFHERLNGAYTAALGCNDIMQSLTTSGSRFMPYACDCGEWQCWVFLGKVTQYDNFIYWGDWKNVHRDDKSKAADGLYWNYKEFPTLCFDKSQYLAEITKARAIIVNDKASQPILGRS</sequence>
<dbReference type="EMBL" id="JAVRIF010000012">
    <property type="protein sequence ID" value="MDT0605187.1"/>
    <property type="molecule type" value="Genomic_DNA"/>
</dbReference>
<proteinExistence type="predicted"/>
<organism evidence="1 2">
    <name type="scientific">Thalassotalea castellviae</name>
    <dbReference type="NCBI Taxonomy" id="3075612"/>
    <lineage>
        <taxon>Bacteria</taxon>
        <taxon>Pseudomonadati</taxon>
        <taxon>Pseudomonadota</taxon>
        <taxon>Gammaproteobacteria</taxon>
        <taxon>Alteromonadales</taxon>
        <taxon>Colwelliaceae</taxon>
        <taxon>Thalassotalea</taxon>
    </lineage>
</organism>
<reference evidence="1 2" key="1">
    <citation type="submission" date="2023-09" db="EMBL/GenBank/DDBJ databases">
        <authorList>
            <person name="Rey-Velasco X."/>
        </authorList>
    </citation>
    <scope>NUCLEOTIDE SEQUENCE [LARGE SCALE GENOMIC DNA]</scope>
    <source>
        <strain evidence="1 2">W431</strain>
    </source>
</reference>
<accession>A0ABU3A4S6</accession>
<gene>
    <name evidence="1" type="ORF">RM573_16405</name>
</gene>
<dbReference type="RefSeq" id="WP_311584548.1">
    <property type="nucleotide sequence ID" value="NZ_JAVRIF010000012.1"/>
</dbReference>